<name>A0ABX7ANP2_9BACI</name>
<dbReference type="RefSeq" id="WP_053596105.1">
    <property type="nucleotide sequence ID" value="NZ_CP067341.1"/>
</dbReference>
<sequence length="173" mass="20599">MSNLEQEQITAIAEIAISKFNELQQEEKTRRLDRRLFNTKILLKNYRHLKMYCDEMKETVDIDEGEPDDLFTTDKEYLSLESIKRSEARTLAMMRFIDNMIKVYEMDCKHLGAEEVRRYNTLMHFYITEEKKTCAEIAELHHVHERTAQRDLKEAVHAMSVLFFGTDGLRLSW</sequence>
<organism evidence="1 2">
    <name type="scientific">Lysinibacillus agricola</name>
    <dbReference type="NCBI Taxonomy" id="2590012"/>
    <lineage>
        <taxon>Bacteria</taxon>
        <taxon>Bacillati</taxon>
        <taxon>Bacillota</taxon>
        <taxon>Bacilli</taxon>
        <taxon>Bacillales</taxon>
        <taxon>Bacillaceae</taxon>
        <taxon>Lysinibacillus</taxon>
    </lineage>
</organism>
<keyword evidence="2" id="KW-1185">Reference proteome</keyword>
<evidence type="ECO:0000313" key="1">
    <source>
        <dbReference type="EMBL" id="QQP11562.1"/>
    </source>
</evidence>
<protein>
    <submittedName>
        <fullName evidence="1">Uncharacterized protein</fullName>
    </submittedName>
</protein>
<evidence type="ECO:0000313" key="2">
    <source>
        <dbReference type="Proteomes" id="UP000596049"/>
    </source>
</evidence>
<proteinExistence type="predicted"/>
<gene>
    <name evidence="1" type="ORF">FJQ98_20550</name>
</gene>
<dbReference type="Proteomes" id="UP000596049">
    <property type="component" value="Chromosome"/>
</dbReference>
<dbReference type="EMBL" id="CP067341">
    <property type="protein sequence ID" value="QQP11562.1"/>
    <property type="molecule type" value="Genomic_DNA"/>
</dbReference>
<reference evidence="1 2" key="1">
    <citation type="submission" date="2020-01" db="EMBL/GenBank/DDBJ databases">
        <authorList>
            <person name="Liu G."/>
            <person name="Liu B."/>
        </authorList>
    </citation>
    <scope>NUCLEOTIDE SEQUENCE [LARGE SCALE GENOMIC DNA]</scope>
    <source>
        <strain evidence="1 2">FJAT-51161</strain>
    </source>
</reference>
<accession>A0ABX7ANP2</accession>